<dbReference type="InterPro" id="IPR032466">
    <property type="entry name" value="Metal_Hydrolase"/>
</dbReference>
<sequence>MYLLTNGRIVLEDQIVDNHAVVIEHDSIVAIIPEQEAATYKGYQIIDANGGYISPGFVDIHSDYIEGIVSPRPTTLMDFNMGIREAERILISHGITTMFHSLSIYKDDGFSHKPIRNPKNVNRLIHAINETHTSEHLIRNRMHARFEIDNIEQVDAFVQNIEDEKVHLISFMDHTPGQGQYRNLEIYRETLKGYNDITDDEIDEIITNGMKKDKLTLDQIKEISQLALEKNIAVASHDDDELEKLSLVKSYGTTISEFPTTLEVAKKAKEMGLWTIAGAPNVMLGGSHSGNLCATEAIRESAIDILCSDYYPPALLHSIFLLGEKKGQDLHEMFQLVTLNPAKAVRMDDQIGSIKEGKKADIIIIERMDDGFPMVTATLVDGKLMTRTNYR</sequence>
<feature type="domain" description="Amidohydrolase-related" evidence="1">
    <location>
        <begin position="52"/>
        <end position="384"/>
    </location>
</feature>
<dbReference type="RefSeq" id="WP_120115808.1">
    <property type="nucleotide sequence ID" value="NZ_BORI01000013.1"/>
</dbReference>
<dbReference type="PANTHER" id="PTHR43135">
    <property type="entry name" value="ALPHA-D-RIBOSE 1-METHYLPHOSPHONATE 5-TRIPHOSPHATE DIPHOSPHATASE"/>
    <property type="match status" value="1"/>
</dbReference>
<evidence type="ECO:0000313" key="3">
    <source>
        <dbReference type="Proteomes" id="UP000287296"/>
    </source>
</evidence>
<dbReference type="NCBIfam" id="NF011990">
    <property type="entry name" value="PRK15446.2-6"/>
    <property type="match status" value="1"/>
</dbReference>
<dbReference type="Pfam" id="PF01979">
    <property type="entry name" value="Amidohydro_1"/>
    <property type="match status" value="1"/>
</dbReference>
<dbReference type="Proteomes" id="UP000287296">
    <property type="component" value="Unassembled WGS sequence"/>
</dbReference>
<accession>A0A429XE88</accession>
<dbReference type="PANTHER" id="PTHR43135:SF3">
    <property type="entry name" value="ALPHA-D-RIBOSE 1-METHYLPHOSPHONATE 5-TRIPHOSPHATE DIPHOSPHATASE"/>
    <property type="match status" value="1"/>
</dbReference>
<dbReference type="NCBIfam" id="TIGR02318">
    <property type="entry name" value="phosphono_phnM"/>
    <property type="match status" value="1"/>
</dbReference>
<comment type="caution">
    <text evidence="2">The sequence shown here is derived from an EMBL/GenBank/DDBJ whole genome shotgun (WGS) entry which is preliminary data.</text>
</comment>
<dbReference type="Gene3D" id="2.30.40.10">
    <property type="entry name" value="Urease, subunit C, domain 1"/>
    <property type="match status" value="2"/>
</dbReference>
<protein>
    <submittedName>
        <fullName evidence="2">Phosphonate metabolism protein PhnM</fullName>
    </submittedName>
</protein>
<proteinExistence type="predicted"/>
<dbReference type="GO" id="GO:0019700">
    <property type="term" value="P:organic phosphonate catabolic process"/>
    <property type="evidence" value="ECO:0007669"/>
    <property type="project" value="InterPro"/>
</dbReference>
<dbReference type="OrthoDB" id="9776488at2"/>
<dbReference type="NCBIfam" id="NF011984">
    <property type="entry name" value="PRK15446.1-5"/>
    <property type="match status" value="1"/>
</dbReference>
<dbReference type="Pfam" id="PF22643">
    <property type="entry name" value="NagA_N"/>
    <property type="match status" value="1"/>
</dbReference>
<dbReference type="SUPFAM" id="SSF51338">
    <property type="entry name" value="Composite domain of metallo-dependent hydrolases"/>
    <property type="match status" value="1"/>
</dbReference>
<evidence type="ECO:0000313" key="2">
    <source>
        <dbReference type="EMBL" id="RST61770.1"/>
    </source>
</evidence>
<gene>
    <name evidence="2" type="primary">phnM</name>
    <name evidence="2" type="ORF">D5F11_002170</name>
</gene>
<dbReference type="InterPro" id="IPR011059">
    <property type="entry name" value="Metal-dep_hydrolase_composite"/>
</dbReference>
<name>A0A429XE88_SIMTE</name>
<dbReference type="CDD" id="cd01306">
    <property type="entry name" value="PhnM"/>
    <property type="match status" value="1"/>
</dbReference>
<dbReference type="GO" id="GO:0016810">
    <property type="term" value="F:hydrolase activity, acting on carbon-nitrogen (but not peptide) bonds"/>
    <property type="evidence" value="ECO:0007669"/>
    <property type="project" value="InterPro"/>
</dbReference>
<organism evidence="2 3">
    <name type="scientific">Siminovitchia terrae</name>
    <name type="common">Bacillus terrae</name>
    <dbReference type="NCBI Taxonomy" id="1914933"/>
    <lineage>
        <taxon>Bacteria</taxon>
        <taxon>Bacillati</taxon>
        <taxon>Bacillota</taxon>
        <taxon>Bacilli</taxon>
        <taxon>Bacillales</taxon>
        <taxon>Bacillaceae</taxon>
        <taxon>Siminovitchia</taxon>
    </lineage>
</organism>
<dbReference type="NCBIfam" id="NF011987">
    <property type="entry name" value="PRK15446.2-3"/>
    <property type="match status" value="1"/>
</dbReference>
<dbReference type="EMBL" id="QYTW02000001">
    <property type="protein sequence ID" value="RST61770.1"/>
    <property type="molecule type" value="Genomic_DNA"/>
</dbReference>
<dbReference type="SUPFAM" id="SSF51556">
    <property type="entry name" value="Metallo-dependent hydrolases"/>
    <property type="match status" value="1"/>
</dbReference>
<dbReference type="InterPro" id="IPR006680">
    <property type="entry name" value="Amidohydro-rel"/>
</dbReference>
<dbReference type="AlphaFoldDB" id="A0A429XE88"/>
<dbReference type="InterPro" id="IPR051781">
    <property type="entry name" value="Metallo-dep_Hydrolase"/>
</dbReference>
<evidence type="ECO:0000259" key="1">
    <source>
        <dbReference type="Pfam" id="PF01979"/>
    </source>
</evidence>
<dbReference type="InterPro" id="IPR012696">
    <property type="entry name" value="PhnM"/>
</dbReference>
<reference evidence="2 3" key="1">
    <citation type="submission" date="2018-12" db="EMBL/GenBank/DDBJ databases">
        <authorList>
            <person name="Sun L."/>
            <person name="Chen Z."/>
        </authorList>
    </citation>
    <scope>NUCLEOTIDE SEQUENCE [LARGE SCALE GENOMIC DNA]</scope>
    <source>
        <strain evidence="2 3">LMG 29736</strain>
    </source>
</reference>
<dbReference type="PIRSF" id="PIRSF038971">
    <property type="entry name" value="PhnM"/>
    <property type="match status" value="1"/>
</dbReference>